<feature type="transmembrane region" description="Helical" evidence="5">
    <location>
        <begin position="280"/>
        <end position="299"/>
    </location>
</feature>
<evidence type="ECO:0000256" key="2">
    <source>
        <dbReference type="ARBA" id="ARBA00022692"/>
    </source>
</evidence>
<comment type="caution">
    <text evidence="7">The sequence shown here is derived from an EMBL/GenBank/DDBJ whole genome shotgun (WGS) entry which is preliminary data.</text>
</comment>
<evidence type="ECO:0000256" key="3">
    <source>
        <dbReference type="ARBA" id="ARBA00022989"/>
    </source>
</evidence>
<evidence type="ECO:0000313" key="7">
    <source>
        <dbReference type="EMBL" id="KAK2606031.1"/>
    </source>
</evidence>
<reference evidence="7" key="1">
    <citation type="submission" date="2023-06" db="EMBL/GenBank/DDBJ databases">
        <title>Conoideocrella luteorostrata (Hypocreales: Clavicipitaceae), a potential biocontrol fungus for elongate hemlock scale in United States Christmas tree production areas.</title>
        <authorList>
            <person name="Barrett H."/>
            <person name="Lovett B."/>
            <person name="Macias A.M."/>
            <person name="Stajich J.E."/>
            <person name="Kasson M.T."/>
        </authorList>
    </citation>
    <scope>NUCLEOTIDE SEQUENCE</scope>
    <source>
        <strain evidence="7">ARSEF 14590</strain>
    </source>
</reference>
<feature type="transmembrane region" description="Helical" evidence="5">
    <location>
        <begin position="311"/>
        <end position="327"/>
    </location>
</feature>
<organism evidence="7 8">
    <name type="scientific">Conoideocrella luteorostrata</name>
    <dbReference type="NCBI Taxonomy" id="1105319"/>
    <lineage>
        <taxon>Eukaryota</taxon>
        <taxon>Fungi</taxon>
        <taxon>Dikarya</taxon>
        <taxon>Ascomycota</taxon>
        <taxon>Pezizomycotina</taxon>
        <taxon>Sordariomycetes</taxon>
        <taxon>Hypocreomycetidae</taxon>
        <taxon>Hypocreales</taxon>
        <taxon>Clavicipitaceae</taxon>
        <taxon>Conoideocrella</taxon>
    </lineage>
</organism>
<gene>
    <name evidence="7" type="ORF">QQS21_003549</name>
</gene>
<dbReference type="AlphaFoldDB" id="A0AAJ0CT64"/>
<dbReference type="GO" id="GO:0016020">
    <property type="term" value="C:membrane"/>
    <property type="evidence" value="ECO:0007669"/>
    <property type="project" value="UniProtKB-SubCell"/>
</dbReference>
<evidence type="ECO:0000256" key="4">
    <source>
        <dbReference type="ARBA" id="ARBA00023136"/>
    </source>
</evidence>
<keyword evidence="4 5" id="KW-0472">Membrane</keyword>
<feature type="transmembrane region" description="Helical" evidence="5">
    <location>
        <begin position="12"/>
        <end position="31"/>
    </location>
</feature>
<evidence type="ECO:0000256" key="5">
    <source>
        <dbReference type="SAM" id="Phobius"/>
    </source>
</evidence>
<feature type="domain" description="Wax synthase" evidence="6">
    <location>
        <begin position="228"/>
        <end position="314"/>
    </location>
</feature>
<keyword evidence="2 5" id="KW-0812">Transmembrane</keyword>
<accession>A0AAJ0CT64</accession>
<comment type="subcellular location">
    <subcellularLocation>
        <location evidence="1">Membrane</location>
        <topology evidence="1">Multi-pass membrane protein</topology>
    </subcellularLocation>
</comment>
<dbReference type="EMBL" id="JASWJB010000047">
    <property type="protein sequence ID" value="KAK2606031.1"/>
    <property type="molecule type" value="Genomic_DNA"/>
</dbReference>
<evidence type="ECO:0000256" key="1">
    <source>
        <dbReference type="ARBA" id="ARBA00004141"/>
    </source>
</evidence>
<proteinExistence type="predicted"/>
<feature type="transmembrane region" description="Helical" evidence="5">
    <location>
        <begin position="347"/>
        <end position="365"/>
    </location>
</feature>
<keyword evidence="3 5" id="KW-1133">Transmembrane helix</keyword>
<name>A0AAJ0CT64_9HYPO</name>
<evidence type="ECO:0000313" key="8">
    <source>
        <dbReference type="Proteomes" id="UP001251528"/>
    </source>
</evidence>
<evidence type="ECO:0000259" key="6">
    <source>
        <dbReference type="Pfam" id="PF13813"/>
    </source>
</evidence>
<sequence>MLTLSFSEALSTFEPIAWFLSSAPIFIYTIRQNPKSRWWLLPLNVLSSIQSYRTVNQLSTHLPGLDWLLAFTSLINVIHATSALYLEAWTIPARPLGAHPRWDTIMAFKAWMNPRRLHLRCNCEPGSSPATALQRLFFVAKRLALLAVLAALYLGIELGILFWLKPGPRDFAEPHQKYFHWRADREAAFRAVFAFHWAWLTYLILTVAHAALAVFFVGILQIDEPDEWPLLYGNPLAAYTVQRFWGTFWHSLGTRPQICHGRVITRKLLGLEAGSTAEKILLACWVFAVSGCIHALVTWKTEAEGDPLSDVWFLMLNFLAGLVELLIRRQGLLSGLGRRKTVLRRMAGYLCIVLLFYCIVPPYQFPVLHKAALRRLPFKVNMNINRRA</sequence>
<feature type="transmembrane region" description="Helical" evidence="5">
    <location>
        <begin position="199"/>
        <end position="220"/>
    </location>
</feature>
<protein>
    <recommendedName>
        <fullName evidence="6">Wax synthase domain-containing protein</fullName>
    </recommendedName>
</protein>
<keyword evidence="8" id="KW-1185">Reference proteome</keyword>
<dbReference type="Pfam" id="PF13813">
    <property type="entry name" value="MBOAT_2"/>
    <property type="match status" value="1"/>
</dbReference>
<dbReference type="Proteomes" id="UP001251528">
    <property type="component" value="Unassembled WGS sequence"/>
</dbReference>
<feature type="transmembrane region" description="Helical" evidence="5">
    <location>
        <begin position="143"/>
        <end position="164"/>
    </location>
</feature>
<dbReference type="InterPro" id="IPR032805">
    <property type="entry name" value="Wax_synthase_dom"/>
</dbReference>